<keyword evidence="5 12" id="KW-0812">Transmembrane</keyword>
<feature type="transmembrane region" description="Helical" evidence="12">
    <location>
        <begin position="210"/>
        <end position="230"/>
    </location>
</feature>
<feature type="domain" description="Peptidase M50" evidence="13">
    <location>
        <begin position="40"/>
        <end position="111"/>
    </location>
</feature>
<dbReference type="Pfam" id="PF02163">
    <property type="entry name" value="Peptidase_M50"/>
    <property type="match status" value="1"/>
</dbReference>
<evidence type="ECO:0000256" key="7">
    <source>
        <dbReference type="ARBA" id="ARBA00022801"/>
    </source>
</evidence>
<keyword evidence="6" id="KW-0479">Metal-binding</keyword>
<evidence type="ECO:0000256" key="11">
    <source>
        <dbReference type="ARBA" id="ARBA00023136"/>
    </source>
</evidence>
<reference evidence="14 15" key="1">
    <citation type="submission" date="2014-01" db="EMBL/GenBank/DDBJ databases">
        <title>Genome sequence determination for a cystic fibrosis isolate, Inquilinus limosus.</title>
        <authorList>
            <person name="Pino M."/>
            <person name="Di Conza J."/>
            <person name="Gutkind G."/>
        </authorList>
    </citation>
    <scope>NUCLEOTIDE SEQUENCE [LARGE SCALE GENOMIC DNA]</scope>
    <source>
        <strain evidence="14 15">MP06</strain>
    </source>
</reference>
<dbReference type="AlphaFoldDB" id="A0A0A0DD28"/>
<sequence length="240" mass="26183">MIKLLLLLVGGLKFGPLLLTGGTMLLSLVTYAFFLGWGYAAGFVGLLLVHEMGHYIAAKRRGLKVGAPTFIPFVGAWIQLKQQPMDVETEAYVAFAGPFLGTLGAFAVYFWAREVDSRLLLAVAYSGFFLNLLNLLPVSPLDGGRITAILSPRIWLLGAPIMLGLLLYRPSPVLLLVALFAAPQVLKAWRHDPNSPEAQAYYNAPLDARIEYGVLYLGLTALLAIMTYSVHGMLEGSRPF</sequence>
<comment type="similarity">
    <text evidence="3">Belongs to the peptidase M50B family.</text>
</comment>
<feature type="transmembrane region" description="Helical" evidence="12">
    <location>
        <begin position="92"/>
        <end position="112"/>
    </location>
</feature>
<keyword evidence="11 12" id="KW-0472">Membrane</keyword>
<protein>
    <submittedName>
        <fullName evidence="14">Peptidase M50</fullName>
    </submittedName>
</protein>
<dbReference type="GO" id="GO:0046872">
    <property type="term" value="F:metal ion binding"/>
    <property type="evidence" value="ECO:0007669"/>
    <property type="project" value="UniProtKB-KW"/>
</dbReference>
<feature type="transmembrane region" description="Helical" evidence="12">
    <location>
        <begin position="119"/>
        <end position="138"/>
    </location>
</feature>
<dbReference type="GO" id="GO:0008237">
    <property type="term" value="F:metallopeptidase activity"/>
    <property type="evidence" value="ECO:0007669"/>
    <property type="project" value="UniProtKB-KW"/>
</dbReference>
<dbReference type="RefSeq" id="WP_034831156.1">
    <property type="nucleotide sequence ID" value="NZ_JANX01000006.1"/>
</dbReference>
<evidence type="ECO:0000256" key="6">
    <source>
        <dbReference type="ARBA" id="ARBA00022723"/>
    </source>
</evidence>
<dbReference type="EMBL" id="JANX01000006">
    <property type="protein sequence ID" value="KGM35915.1"/>
    <property type="molecule type" value="Genomic_DNA"/>
</dbReference>
<dbReference type="GO" id="GO:0016020">
    <property type="term" value="C:membrane"/>
    <property type="evidence" value="ECO:0007669"/>
    <property type="project" value="UniProtKB-SubCell"/>
</dbReference>
<comment type="subcellular location">
    <subcellularLocation>
        <location evidence="2">Membrane</location>
        <topology evidence="2">Multi-pass membrane protein</topology>
    </subcellularLocation>
</comment>
<dbReference type="PANTHER" id="PTHR39188:SF3">
    <property type="entry name" value="STAGE IV SPORULATION PROTEIN FB"/>
    <property type="match status" value="1"/>
</dbReference>
<dbReference type="OrthoDB" id="9781963at2"/>
<evidence type="ECO:0000259" key="13">
    <source>
        <dbReference type="Pfam" id="PF02163"/>
    </source>
</evidence>
<feature type="transmembrane region" description="Helical" evidence="12">
    <location>
        <begin position="62"/>
        <end position="80"/>
    </location>
</feature>
<evidence type="ECO:0000313" key="15">
    <source>
        <dbReference type="Proteomes" id="UP000029995"/>
    </source>
</evidence>
<evidence type="ECO:0000256" key="2">
    <source>
        <dbReference type="ARBA" id="ARBA00004141"/>
    </source>
</evidence>
<dbReference type="GO" id="GO:0006508">
    <property type="term" value="P:proteolysis"/>
    <property type="evidence" value="ECO:0007669"/>
    <property type="project" value="UniProtKB-KW"/>
</dbReference>
<accession>A0A0A0DD28</accession>
<evidence type="ECO:0000256" key="4">
    <source>
        <dbReference type="ARBA" id="ARBA00022670"/>
    </source>
</evidence>
<evidence type="ECO:0000256" key="8">
    <source>
        <dbReference type="ARBA" id="ARBA00022833"/>
    </source>
</evidence>
<dbReference type="InterPro" id="IPR008915">
    <property type="entry name" value="Peptidase_M50"/>
</dbReference>
<keyword evidence="4" id="KW-0645">Protease</keyword>
<evidence type="ECO:0000256" key="12">
    <source>
        <dbReference type="SAM" id="Phobius"/>
    </source>
</evidence>
<evidence type="ECO:0000256" key="9">
    <source>
        <dbReference type="ARBA" id="ARBA00022989"/>
    </source>
</evidence>
<evidence type="ECO:0000256" key="3">
    <source>
        <dbReference type="ARBA" id="ARBA00007931"/>
    </source>
</evidence>
<keyword evidence="10" id="KW-0482">Metalloprotease</keyword>
<evidence type="ECO:0000256" key="5">
    <source>
        <dbReference type="ARBA" id="ARBA00022692"/>
    </source>
</evidence>
<comment type="caution">
    <text evidence="14">The sequence shown here is derived from an EMBL/GenBank/DDBJ whole genome shotgun (WGS) entry which is preliminary data.</text>
</comment>
<evidence type="ECO:0000256" key="1">
    <source>
        <dbReference type="ARBA" id="ARBA00001947"/>
    </source>
</evidence>
<proteinExistence type="inferred from homology"/>
<organism evidence="14 15">
    <name type="scientific">Inquilinus limosus MP06</name>
    <dbReference type="NCBI Taxonomy" id="1398085"/>
    <lineage>
        <taxon>Bacteria</taxon>
        <taxon>Pseudomonadati</taxon>
        <taxon>Pseudomonadota</taxon>
        <taxon>Alphaproteobacteria</taxon>
        <taxon>Rhodospirillales</taxon>
        <taxon>Rhodospirillaceae</taxon>
        <taxon>Inquilinus</taxon>
    </lineage>
</organism>
<feature type="transmembrane region" description="Helical" evidence="12">
    <location>
        <begin position="29"/>
        <end position="50"/>
    </location>
</feature>
<dbReference type="Proteomes" id="UP000029995">
    <property type="component" value="Unassembled WGS sequence"/>
</dbReference>
<name>A0A0A0DD28_9PROT</name>
<evidence type="ECO:0000256" key="10">
    <source>
        <dbReference type="ARBA" id="ARBA00023049"/>
    </source>
</evidence>
<dbReference type="PANTHER" id="PTHR39188">
    <property type="entry name" value="MEMBRANE-ASSOCIATED ZINC METALLOPROTEASE M50B"/>
    <property type="match status" value="1"/>
</dbReference>
<feature type="transmembrane region" description="Helical" evidence="12">
    <location>
        <begin position="150"/>
        <end position="168"/>
    </location>
</feature>
<comment type="cofactor">
    <cofactor evidence="1">
        <name>Zn(2+)</name>
        <dbReference type="ChEBI" id="CHEBI:29105"/>
    </cofactor>
</comment>
<keyword evidence="9 12" id="KW-1133">Transmembrane helix</keyword>
<keyword evidence="8" id="KW-0862">Zinc</keyword>
<evidence type="ECO:0000313" key="14">
    <source>
        <dbReference type="EMBL" id="KGM35915.1"/>
    </source>
</evidence>
<gene>
    <name evidence="14" type="ORF">P409_01710</name>
</gene>
<keyword evidence="7" id="KW-0378">Hydrolase</keyword>